<dbReference type="Proteomes" id="UP000077255">
    <property type="component" value="Chromosome"/>
</dbReference>
<dbReference type="PANTHER" id="PTHR36122:SF2">
    <property type="entry name" value="NICOTINAMIDE RIBOSIDE TRANSPORTER PNUC"/>
    <property type="match status" value="1"/>
</dbReference>
<keyword evidence="9 10" id="KW-0472">Membrane</keyword>
<protein>
    <recommendedName>
        <fullName evidence="4">Nicotinamide riboside transporter PnuC</fullName>
    </recommendedName>
</protein>
<dbReference type="STRING" id="445710.ATSB10_29250"/>
<keyword evidence="6" id="KW-1003">Cell membrane</keyword>
<keyword evidence="12" id="KW-1185">Reference proteome</keyword>
<evidence type="ECO:0000256" key="9">
    <source>
        <dbReference type="ARBA" id="ARBA00023136"/>
    </source>
</evidence>
<dbReference type="EMBL" id="CP014841">
    <property type="protein sequence ID" value="AND70379.1"/>
    <property type="molecule type" value="Genomic_DNA"/>
</dbReference>
<feature type="transmembrane region" description="Helical" evidence="10">
    <location>
        <begin position="111"/>
        <end position="131"/>
    </location>
</feature>
<evidence type="ECO:0000256" key="2">
    <source>
        <dbReference type="ARBA" id="ARBA00004651"/>
    </source>
</evidence>
<feature type="transmembrane region" description="Helical" evidence="10">
    <location>
        <begin position="151"/>
        <end position="173"/>
    </location>
</feature>
<dbReference type="KEGG" id="dtx:ATSB10_29250"/>
<feature type="transmembrane region" description="Helical" evidence="10">
    <location>
        <begin position="87"/>
        <end position="104"/>
    </location>
</feature>
<dbReference type="PANTHER" id="PTHR36122">
    <property type="entry name" value="NICOTINAMIDE RIBOSIDE TRANSPORTER PNUC"/>
    <property type="match status" value="1"/>
</dbReference>
<name>A0A161J2F4_9GAMM</name>
<evidence type="ECO:0000313" key="12">
    <source>
        <dbReference type="Proteomes" id="UP000077255"/>
    </source>
</evidence>
<evidence type="ECO:0000256" key="3">
    <source>
        <dbReference type="ARBA" id="ARBA00006669"/>
    </source>
</evidence>
<comment type="subcellular location">
    <subcellularLocation>
        <location evidence="2">Cell membrane</location>
        <topology evidence="2">Multi-pass membrane protein</topology>
    </subcellularLocation>
</comment>
<keyword evidence="8 10" id="KW-1133">Transmembrane helix</keyword>
<dbReference type="GO" id="GO:0034257">
    <property type="term" value="F:nicotinamide riboside transmembrane transporter activity"/>
    <property type="evidence" value="ECO:0007669"/>
    <property type="project" value="InterPro"/>
</dbReference>
<dbReference type="NCBIfam" id="TIGR01528">
    <property type="entry name" value="NMN_trans_PnuC"/>
    <property type="match status" value="1"/>
</dbReference>
<evidence type="ECO:0000256" key="7">
    <source>
        <dbReference type="ARBA" id="ARBA00022692"/>
    </source>
</evidence>
<keyword evidence="7 10" id="KW-0812">Transmembrane</keyword>
<keyword evidence="5" id="KW-0813">Transport</keyword>
<evidence type="ECO:0000256" key="8">
    <source>
        <dbReference type="ARBA" id="ARBA00022989"/>
    </source>
</evidence>
<evidence type="ECO:0000256" key="1">
    <source>
        <dbReference type="ARBA" id="ARBA00002672"/>
    </source>
</evidence>
<dbReference type="Pfam" id="PF04973">
    <property type="entry name" value="NMN_transporter"/>
    <property type="match status" value="1"/>
</dbReference>
<feature type="transmembrane region" description="Helical" evidence="10">
    <location>
        <begin position="50"/>
        <end position="67"/>
    </location>
</feature>
<organism evidence="11 12">
    <name type="scientific">Dyella thiooxydans</name>
    <dbReference type="NCBI Taxonomy" id="445710"/>
    <lineage>
        <taxon>Bacteria</taxon>
        <taxon>Pseudomonadati</taxon>
        <taxon>Pseudomonadota</taxon>
        <taxon>Gammaproteobacteria</taxon>
        <taxon>Lysobacterales</taxon>
        <taxon>Rhodanobacteraceae</taxon>
        <taxon>Dyella</taxon>
    </lineage>
</organism>
<evidence type="ECO:0000256" key="6">
    <source>
        <dbReference type="ARBA" id="ARBA00022475"/>
    </source>
</evidence>
<dbReference type="RefSeq" id="WP_063673422.1">
    <property type="nucleotide sequence ID" value="NZ_CP014841.1"/>
</dbReference>
<accession>A0A161J2F4</accession>
<comment type="similarity">
    <text evidence="3">Belongs to the nicotinamide ribonucleoside (NR) uptake permease (TC 4.B.1) family.</text>
</comment>
<evidence type="ECO:0000256" key="5">
    <source>
        <dbReference type="ARBA" id="ARBA00022448"/>
    </source>
</evidence>
<proteinExistence type="inferred from homology"/>
<sequence length="191" mass="21311">MSPLEIAANVLAGASILLAGRNSVHTWWTGIVGCSLFAIVFLHSRLYADVVLQAFFVGTSVVGWWQWLHGRDGEALPVTDLPPRHLLGQVLAGAVGAVLYGLLLRRFTNAYAPFLDSTVLAFSIVAQLLMMRRRVQNWPFWLLVNSIAVPLYFSRGLYLTSALYAVYWINALVSWRHWRRLREATAGLATA</sequence>
<evidence type="ECO:0000313" key="11">
    <source>
        <dbReference type="EMBL" id="AND70379.1"/>
    </source>
</evidence>
<evidence type="ECO:0000256" key="10">
    <source>
        <dbReference type="SAM" id="Phobius"/>
    </source>
</evidence>
<evidence type="ECO:0000256" key="4">
    <source>
        <dbReference type="ARBA" id="ARBA00017522"/>
    </source>
</evidence>
<gene>
    <name evidence="11" type="ORF">ATSB10_29250</name>
</gene>
<feature type="transmembrane region" description="Helical" evidence="10">
    <location>
        <begin position="25"/>
        <end position="43"/>
    </location>
</feature>
<dbReference type="GO" id="GO:0005886">
    <property type="term" value="C:plasma membrane"/>
    <property type="evidence" value="ECO:0007669"/>
    <property type="project" value="UniProtKB-SubCell"/>
</dbReference>
<dbReference type="OrthoDB" id="9791248at2"/>
<dbReference type="AlphaFoldDB" id="A0A161J2F4"/>
<dbReference type="PATRIC" id="fig|445710.3.peg.2921"/>
<reference evidence="11 12" key="1">
    <citation type="submission" date="2016-02" db="EMBL/GenBank/DDBJ databases">
        <title>Complete genome sequencing and analysis of ATSB10, Dyella thiooxydans isolated from rhizosphere soil of sunflower (Helianthus annuus L.).</title>
        <authorList>
            <person name="Lee Y."/>
            <person name="Hwangbo K."/>
            <person name="Chung H."/>
            <person name="Yoo J."/>
            <person name="Kim K.Y."/>
            <person name="Sa T.M."/>
            <person name="Um Y."/>
            <person name="Madhaiyan M."/>
        </authorList>
    </citation>
    <scope>NUCLEOTIDE SEQUENCE [LARGE SCALE GENOMIC DNA]</scope>
    <source>
        <strain evidence="11 12">ATSB10</strain>
    </source>
</reference>
<comment type="function">
    <text evidence="1">Required for nicotinamide riboside transport across the inner membrane.</text>
</comment>
<dbReference type="InterPro" id="IPR006419">
    <property type="entry name" value="NMN_transpt_PnuC"/>
</dbReference>